<dbReference type="HAMAP" id="MF_00630">
    <property type="entry name" value="UPF0232"/>
    <property type="match status" value="1"/>
</dbReference>
<protein>
    <recommendedName>
        <fullName evidence="2">UPF0232 protein AFA91_06800</fullName>
    </recommendedName>
</protein>
<evidence type="ECO:0000313" key="4">
    <source>
        <dbReference type="EMBL" id="AKS31633.1"/>
    </source>
</evidence>
<dbReference type="PATRIC" id="fig|134601.6.peg.1413"/>
<reference evidence="4 5" key="1">
    <citation type="submission" date="2015-07" db="EMBL/GenBank/DDBJ databases">
        <title>Complete genome sequence of Mycobacterium goodii X7B, a facultative thermophilic biodesulfurizing bacterium.</title>
        <authorList>
            <person name="Yu B."/>
            <person name="Li F."/>
            <person name="Xu P."/>
        </authorList>
    </citation>
    <scope>NUCLEOTIDE SEQUENCE [LARGE SCALE GENOMIC DNA]</scope>
    <source>
        <strain evidence="4 5">X7B</strain>
    </source>
</reference>
<dbReference type="PANTHER" id="PTHR36456:SF1">
    <property type="entry name" value="UPF0232 PROTEIN SCO3875"/>
    <property type="match status" value="1"/>
</dbReference>
<accession>A0A0K0X2W5</accession>
<dbReference type="KEGG" id="mgo:AFA91_06800"/>
<dbReference type="PANTHER" id="PTHR36456">
    <property type="entry name" value="UPF0232 PROTEIN SCO3875"/>
    <property type="match status" value="1"/>
</dbReference>
<name>A0A0K0X2W5_MYCGD</name>
<evidence type="ECO:0000313" key="5">
    <source>
        <dbReference type="Proteomes" id="UP000062255"/>
    </source>
</evidence>
<dbReference type="STRING" id="134601.AFA91_06800"/>
<dbReference type="AlphaFoldDB" id="A0A0K0X2W5"/>
<organism evidence="4 5">
    <name type="scientific">Mycolicibacterium goodii</name>
    <name type="common">Mycobacterium goodii</name>
    <dbReference type="NCBI Taxonomy" id="134601"/>
    <lineage>
        <taxon>Bacteria</taxon>
        <taxon>Bacillati</taxon>
        <taxon>Actinomycetota</taxon>
        <taxon>Actinomycetes</taxon>
        <taxon>Mycobacteriales</taxon>
        <taxon>Mycobacteriaceae</taxon>
        <taxon>Mycolicibacterium</taxon>
    </lineage>
</organism>
<dbReference type="OrthoDB" id="5516926at2"/>
<feature type="region of interest" description="Disordered" evidence="3">
    <location>
        <begin position="41"/>
        <end position="82"/>
    </location>
</feature>
<sequence>MTDDFDTEPDLDDTAAAPVVPDHLAGLRGIDLVRRTLEEARGAARSQGKDVGRGRSGPVRRPAGNRRRRTWSGPGPDVRDPQLLGNVAQDLARSRGWAARVAEGSVFGRWRAVVGDQIADHATPTALNEGVLTVTAESTAWATQLRMVQSQLLAKIAAAVGDGVVTSLKIVGPAGPSWRKGRYHVSGRGPRDTYG</sequence>
<proteinExistence type="inferred from homology"/>
<evidence type="ECO:0000256" key="2">
    <source>
        <dbReference type="HAMAP-Rule" id="MF_00630"/>
    </source>
</evidence>
<dbReference type="EMBL" id="CP012150">
    <property type="protein sequence ID" value="AKS31633.1"/>
    <property type="molecule type" value="Genomic_DNA"/>
</dbReference>
<dbReference type="Proteomes" id="UP000062255">
    <property type="component" value="Chromosome"/>
</dbReference>
<dbReference type="NCBIfam" id="NF002871">
    <property type="entry name" value="PRK03195.1"/>
    <property type="match status" value="1"/>
</dbReference>
<comment type="similarity">
    <text evidence="1 2">Belongs to the UPF0232 family.</text>
</comment>
<dbReference type="InterPro" id="IPR007922">
    <property type="entry name" value="DciA-like"/>
</dbReference>
<dbReference type="RefSeq" id="WP_049744047.1">
    <property type="nucleotide sequence ID" value="NZ_CP012150.1"/>
</dbReference>
<gene>
    <name evidence="4" type="ORF">AFA91_06800</name>
</gene>
<dbReference type="Pfam" id="PF05258">
    <property type="entry name" value="DciA"/>
    <property type="match status" value="1"/>
</dbReference>
<feature type="compositionally biased region" description="Basic and acidic residues" evidence="3">
    <location>
        <begin position="41"/>
        <end position="53"/>
    </location>
</feature>
<evidence type="ECO:0000256" key="1">
    <source>
        <dbReference type="ARBA" id="ARBA00006200"/>
    </source>
</evidence>
<dbReference type="InterPro" id="IPR023007">
    <property type="entry name" value="UPF0232_actinobac"/>
</dbReference>
<evidence type="ECO:0000256" key="3">
    <source>
        <dbReference type="SAM" id="MobiDB-lite"/>
    </source>
</evidence>